<evidence type="ECO:0000259" key="4">
    <source>
        <dbReference type="PROSITE" id="PS50887"/>
    </source>
</evidence>
<gene>
    <name evidence="5" type="ORF">HBH26_03525</name>
</gene>
<feature type="compositionally biased region" description="Basic and acidic residues" evidence="3">
    <location>
        <begin position="159"/>
        <end position="181"/>
    </location>
</feature>
<evidence type="ECO:0000256" key="3">
    <source>
        <dbReference type="SAM" id="MobiDB-lite"/>
    </source>
</evidence>
<keyword evidence="6" id="KW-1185">Reference proteome</keyword>
<sequence length="338" mass="36520">MGTRTIERGSAQGAATPQGQELFGQIGNFLLAHRLTPDPRNYQIAYEAIANPSGVVGREVAALTDGGVRLAAEDVARLGGVATKGDGKAQEQALLNRALSQVEGFAHTVEIAAAEANNFGRDLMKSAETMRDVGPHAGVAEIERLTGAMIERVQRAEQKLEHARRETDELRSALEEARGSARTDPLTELGNRRAFDDAFSALSPDDRVTVVICDVDHFKRVNDHYGHAVGDRVLRTVARTLEEECKGLATRYGGEEFAVLYTDTDDALAKERIDAVRENLASRRFRVRETDQPLGVISFSAGLVTGLVGEGRASLMARADAALYRAKGEGRGRTIIAP</sequence>
<dbReference type="PANTHER" id="PTHR45138:SF9">
    <property type="entry name" value="DIGUANYLATE CYCLASE DGCM-RELATED"/>
    <property type="match status" value="1"/>
</dbReference>
<evidence type="ECO:0000256" key="2">
    <source>
        <dbReference type="ARBA" id="ARBA00034247"/>
    </source>
</evidence>
<dbReference type="Pfam" id="PF00990">
    <property type="entry name" value="GGDEF"/>
    <property type="match status" value="1"/>
</dbReference>
<dbReference type="SUPFAM" id="SSF55073">
    <property type="entry name" value="Nucleotide cyclase"/>
    <property type="match status" value="1"/>
</dbReference>
<protein>
    <recommendedName>
        <fullName evidence="1">diguanylate cyclase</fullName>
        <ecNumber evidence="1">2.7.7.65</ecNumber>
    </recommendedName>
</protein>
<dbReference type="SMART" id="SM00267">
    <property type="entry name" value="GGDEF"/>
    <property type="match status" value="1"/>
</dbReference>
<proteinExistence type="predicted"/>
<name>A0ABX1CKJ0_9SPHN</name>
<evidence type="ECO:0000313" key="6">
    <source>
        <dbReference type="Proteomes" id="UP000732399"/>
    </source>
</evidence>
<dbReference type="InterPro" id="IPR029787">
    <property type="entry name" value="Nucleotide_cyclase"/>
</dbReference>
<dbReference type="InterPro" id="IPR050469">
    <property type="entry name" value="Diguanylate_Cyclase"/>
</dbReference>
<dbReference type="InterPro" id="IPR043128">
    <property type="entry name" value="Rev_trsase/Diguanyl_cyclase"/>
</dbReference>
<organism evidence="5 6">
    <name type="scientific">Sphingomonas corticis</name>
    <dbReference type="NCBI Taxonomy" id="2722791"/>
    <lineage>
        <taxon>Bacteria</taxon>
        <taxon>Pseudomonadati</taxon>
        <taxon>Pseudomonadota</taxon>
        <taxon>Alphaproteobacteria</taxon>
        <taxon>Sphingomonadales</taxon>
        <taxon>Sphingomonadaceae</taxon>
        <taxon>Sphingomonas</taxon>
    </lineage>
</organism>
<dbReference type="PROSITE" id="PS50887">
    <property type="entry name" value="GGDEF"/>
    <property type="match status" value="1"/>
</dbReference>
<comment type="caution">
    <text evidence="5">The sequence shown here is derived from an EMBL/GenBank/DDBJ whole genome shotgun (WGS) entry which is preliminary data.</text>
</comment>
<reference evidence="5 6" key="1">
    <citation type="submission" date="2020-03" db="EMBL/GenBank/DDBJ databases">
        <authorList>
            <person name="Wang L."/>
            <person name="He N."/>
            <person name="Li Y."/>
            <person name="Fang Y."/>
            <person name="Zhang F."/>
        </authorList>
    </citation>
    <scope>NUCLEOTIDE SEQUENCE [LARGE SCALE GENOMIC DNA]</scope>
    <source>
        <strain evidence="5 6">36D10-4-7</strain>
    </source>
</reference>
<dbReference type="EC" id="2.7.7.65" evidence="1"/>
<accession>A0ABX1CKJ0</accession>
<evidence type="ECO:0000313" key="5">
    <source>
        <dbReference type="EMBL" id="NJR77686.1"/>
    </source>
</evidence>
<dbReference type="RefSeq" id="WP_168133221.1">
    <property type="nucleotide sequence ID" value="NZ_JAAVJH010000002.1"/>
</dbReference>
<dbReference type="EMBL" id="JAAVJH010000002">
    <property type="protein sequence ID" value="NJR77686.1"/>
    <property type="molecule type" value="Genomic_DNA"/>
</dbReference>
<dbReference type="PANTHER" id="PTHR45138">
    <property type="entry name" value="REGULATORY COMPONENTS OF SENSORY TRANSDUCTION SYSTEM"/>
    <property type="match status" value="1"/>
</dbReference>
<feature type="region of interest" description="Disordered" evidence="3">
    <location>
        <begin position="159"/>
        <end position="185"/>
    </location>
</feature>
<comment type="catalytic activity">
    <reaction evidence="2">
        <text>2 GTP = 3',3'-c-di-GMP + 2 diphosphate</text>
        <dbReference type="Rhea" id="RHEA:24898"/>
        <dbReference type="ChEBI" id="CHEBI:33019"/>
        <dbReference type="ChEBI" id="CHEBI:37565"/>
        <dbReference type="ChEBI" id="CHEBI:58805"/>
        <dbReference type="EC" id="2.7.7.65"/>
    </reaction>
</comment>
<dbReference type="Gene3D" id="3.30.70.270">
    <property type="match status" value="1"/>
</dbReference>
<dbReference type="Proteomes" id="UP000732399">
    <property type="component" value="Unassembled WGS sequence"/>
</dbReference>
<dbReference type="CDD" id="cd01949">
    <property type="entry name" value="GGDEF"/>
    <property type="match status" value="1"/>
</dbReference>
<feature type="domain" description="GGDEF" evidence="4">
    <location>
        <begin position="206"/>
        <end position="338"/>
    </location>
</feature>
<dbReference type="NCBIfam" id="TIGR00254">
    <property type="entry name" value="GGDEF"/>
    <property type="match status" value="1"/>
</dbReference>
<evidence type="ECO:0000256" key="1">
    <source>
        <dbReference type="ARBA" id="ARBA00012528"/>
    </source>
</evidence>
<dbReference type="InterPro" id="IPR000160">
    <property type="entry name" value="GGDEF_dom"/>
</dbReference>